<comment type="catalytic activity">
    <reaction evidence="1">
        <text>Endonucleolytic cleavage of RNA, removing 5'-extranucleotides from tRNA precursor.</text>
        <dbReference type="EC" id="3.1.26.5"/>
    </reaction>
</comment>
<dbReference type="Pfam" id="PF16953">
    <property type="entry name" value="PRORP"/>
    <property type="match status" value="1"/>
</dbReference>
<keyword evidence="18" id="KW-1185">Reference proteome</keyword>
<comment type="subcellular location">
    <subcellularLocation>
        <location evidence="3">Mitochondrion</location>
    </subcellularLocation>
</comment>
<dbReference type="GO" id="GO:0097745">
    <property type="term" value="P:mitochondrial tRNA 5'-end processing"/>
    <property type="evidence" value="ECO:0007669"/>
    <property type="project" value="TreeGrafter"/>
</dbReference>
<evidence type="ECO:0000256" key="4">
    <source>
        <dbReference type="ARBA" id="ARBA00007626"/>
    </source>
</evidence>
<dbReference type="InterPro" id="IPR011990">
    <property type="entry name" value="TPR-like_helical_dom_sf"/>
</dbReference>
<reference evidence="17" key="3">
    <citation type="submission" date="2025-09" db="UniProtKB">
        <authorList>
            <consortium name="Ensembl"/>
        </authorList>
    </citation>
    <scope>IDENTIFICATION</scope>
</reference>
<dbReference type="RefSeq" id="XP_028677572.1">
    <property type="nucleotide sequence ID" value="XM_028821739.2"/>
</dbReference>
<evidence type="ECO:0000256" key="7">
    <source>
        <dbReference type="ARBA" id="ARBA00022722"/>
    </source>
</evidence>
<dbReference type="GeneID" id="114666758"/>
<evidence type="ECO:0000256" key="12">
    <source>
        <dbReference type="ARBA" id="ARBA00022946"/>
    </source>
</evidence>
<evidence type="ECO:0000313" key="18">
    <source>
        <dbReference type="Proteomes" id="UP000694620"/>
    </source>
</evidence>
<keyword evidence="10" id="KW-0862">Zinc</keyword>
<keyword evidence="6" id="KW-0819">tRNA processing</keyword>
<dbReference type="GO" id="GO:0030678">
    <property type="term" value="C:mitochondrial ribonuclease P complex"/>
    <property type="evidence" value="ECO:0007669"/>
    <property type="project" value="TreeGrafter"/>
</dbReference>
<organism evidence="17 18">
    <name type="scientific">Erpetoichthys calabaricus</name>
    <name type="common">Rope fish</name>
    <name type="synonym">Calamoichthys calabaricus</name>
    <dbReference type="NCBI Taxonomy" id="27687"/>
    <lineage>
        <taxon>Eukaryota</taxon>
        <taxon>Metazoa</taxon>
        <taxon>Chordata</taxon>
        <taxon>Craniata</taxon>
        <taxon>Vertebrata</taxon>
        <taxon>Euteleostomi</taxon>
        <taxon>Actinopterygii</taxon>
        <taxon>Polypteriformes</taxon>
        <taxon>Polypteridae</taxon>
        <taxon>Erpetoichthys</taxon>
    </lineage>
</organism>
<proteinExistence type="inferred from homology"/>
<keyword evidence="13" id="KW-0496">Mitochondrion</keyword>
<evidence type="ECO:0000313" key="17">
    <source>
        <dbReference type="Ensembl" id="ENSECRP00000020874.1"/>
    </source>
</evidence>
<keyword evidence="8" id="KW-0479">Metal-binding</keyword>
<dbReference type="OrthoDB" id="46913at2759"/>
<reference evidence="17" key="2">
    <citation type="submission" date="2025-08" db="UniProtKB">
        <authorList>
            <consortium name="Ensembl"/>
        </authorList>
    </citation>
    <scope>IDENTIFICATION</scope>
</reference>
<keyword evidence="12" id="KW-0809">Transit peptide</keyword>
<dbReference type="EC" id="3.1.26.5" evidence="5"/>
<evidence type="ECO:0000256" key="5">
    <source>
        <dbReference type="ARBA" id="ARBA00012179"/>
    </source>
</evidence>
<keyword evidence="9" id="KW-0378">Hydrolase</keyword>
<reference evidence="17" key="1">
    <citation type="submission" date="2021-06" db="EMBL/GenBank/DDBJ databases">
        <authorList>
            <consortium name="Wellcome Sanger Institute Data Sharing"/>
        </authorList>
    </citation>
    <scope>NUCLEOTIDE SEQUENCE [LARGE SCALE GENOMIC DNA]</scope>
</reference>
<evidence type="ECO:0000256" key="3">
    <source>
        <dbReference type="ARBA" id="ARBA00004173"/>
    </source>
</evidence>
<dbReference type="InterPro" id="IPR031595">
    <property type="entry name" value="PRORP_C"/>
</dbReference>
<dbReference type="Ensembl" id="ENSECRT00000021326.1">
    <property type="protein sequence ID" value="ENSECRP00000020874.1"/>
    <property type="gene ID" value="ENSECRG00000014051.1"/>
</dbReference>
<accession>A0A8C4XCI2</accession>
<dbReference type="InterPro" id="IPR033495">
    <property type="entry name" value="MRPP3_PIN_dom"/>
</dbReference>
<evidence type="ECO:0000259" key="16">
    <source>
        <dbReference type="Pfam" id="PF16953"/>
    </source>
</evidence>
<comment type="similarity">
    <text evidence="4">Belongs to the PPR family. P subfamily.</text>
</comment>
<dbReference type="PANTHER" id="PTHR13547">
    <property type="match status" value="1"/>
</dbReference>
<comment type="cofactor">
    <cofactor evidence="2">
        <name>Mg(2+)</name>
        <dbReference type="ChEBI" id="CHEBI:18420"/>
    </cofactor>
</comment>
<evidence type="ECO:0000256" key="13">
    <source>
        <dbReference type="ARBA" id="ARBA00023128"/>
    </source>
</evidence>
<evidence type="ECO:0000256" key="10">
    <source>
        <dbReference type="ARBA" id="ARBA00022833"/>
    </source>
</evidence>
<dbReference type="GeneTree" id="ENSGT00390000002201"/>
<dbReference type="GO" id="GO:0001682">
    <property type="term" value="P:tRNA 5'-leader removal"/>
    <property type="evidence" value="ECO:0007669"/>
    <property type="project" value="TreeGrafter"/>
</dbReference>
<evidence type="ECO:0000256" key="11">
    <source>
        <dbReference type="ARBA" id="ARBA00022842"/>
    </source>
</evidence>
<dbReference type="PANTHER" id="PTHR13547:SF1">
    <property type="entry name" value="MITOCHONDRIAL RIBONUCLEASE P CATALYTIC SUBUNIT"/>
    <property type="match status" value="1"/>
</dbReference>
<dbReference type="GO" id="GO:0004526">
    <property type="term" value="F:ribonuclease P activity"/>
    <property type="evidence" value="ECO:0007669"/>
    <property type="project" value="UniProtKB-EC"/>
</dbReference>
<name>A0A8C4XCI2_ERPCA</name>
<sequence>MSISGLPFLVYQRASRIVIHKHTLSFLKDCRTPKIASFSSCALGKKFCKPKQTELQHQLRRYVLRSTFEAGAARKRGQLVKKKETVKAVEQTARERNATESVPSYPLTTSEWRKLKELYRGKRQFEVSMMTKMVSARSDVNVAKSLLTYVAKENASISYELLLKYLTLCVLGDHHAEVLDVYEIMKSRFKVLDTSAYSLFIKSFSQTENWQECLTFLEDIKRVITPSPRNYGHVIAGALRHGCATVAWQLYDEMLATDLTPHPETWKAFYDHKLYSDENKSKLMSILVYMRNNQIYPSESLAKSIKSWFESDPNISWKGSWTTVARSGQCRHCSSSLESIHLTEEEYDVLKKKVMNDVILGSDVFNKTTPQELQHFKDFVKKRHSYDVVIDGLNVANITNRGRQSENLLEVVSHLAELNLRLLVLGRKHMLKPSRSWDRSNMATIQQKADCFFTENISEDDPFLLYATLHSGNHCRFLSQDLMRDHKACLTDSGLRRLFFKWQRGHQLVLANYNPGRSVNFQVVPIYDTIVQTNGTSWHIPYDKDEVERCTYEVPTKWLCLVQKN</sequence>
<evidence type="ECO:0000256" key="9">
    <source>
        <dbReference type="ARBA" id="ARBA00022801"/>
    </source>
</evidence>
<keyword evidence="7" id="KW-0540">Nuclease</keyword>
<protein>
    <recommendedName>
        <fullName evidence="14">Mitochondrial ribonuclease P catalytic subunit</fullName>
        <ecNumber evidence="5">3.1.26.5</ecNumber>
    </recommendedName>
    <alternativeName>
        <fullName evidence="15">Mitochondrial ribonuclease P protein 3</fullName>
    </alternativeName>
</protein>
<dbReference type="FunFam" id="1.25.40.10:FF:001403">
    <property type="entry name" value="Mitochondrial ribonuclease P protein 3-like Protein"/>
    <property type="match status" value="1"/>
</dbReference>
<dbReference type="Proteomes" id="UP000694620">
    <property type="component" value="Chromosome 16"/>
</dbReference>
<feature type="domain" description="PRORP" evidence="16">
    <location>
        <begin position="325"/>
        <end position="560"/>
    </location>
</feature>
<gene>
    <name evidence="17" type="primary">PRORP</name>
    <name evidence="17" type="synonym">prorp</name>
</gene>
<dbReference type="AlphaFoldDB" id="A0A8C4XCI2"/>
<evidence type="ECO:0000256" key="1">
    <source>
        <dbReference type="ARBA" id="ARBA00000928"/>
    </source>
</evidence>
<evidence type="ECO:0000256" key="2">
    <source>
        <dbReference type="ARBA" id="ARBA00001946"/>
    </source>
</evidence>
<evidence type="ECO:0000256" key="8">
    <source>
        <dbReference type="ARBA" id="ARBA00022723"/>
    </source>
</evidence>
<dbReference type="GO" id="GO:0046872">
    <property type="term" value="F:metal ion binding"/>
    <property type="evidence" value="ECO:0007669"/>
    <property type="project" value="UniProtKB-KW"/>
</dbReference>
<keyword evidence="11" id="KW-0460">Magnesium</keyword>
<dbReference type="Gene3D" id="1.25.40.10">
    <property type="entry name" value="Tetratricopeptide repeat domain"/>
    <property type="match status" value="1"/>
</dbReference>
<dbReference type="Gene3D" id="3.40.50.11980">
    <property type="match status" value="1"/>
</dbReference>
<evidence type="ECO:0000256" key="6">
    <source>
        <dbReference type="ARBA" id="ARBA00022694"/>
    </source>
</evidence>
<evidence type="ECO:0000256" key="14">
    <source>
        <dbReference type="ARBA" id="ARBA00044536"/>
    </source>
</evidence>
<dbReference type="CDD" id="cd18718">
    <property type="entry name" value="PIN_PRORP"/>
    <property type="match status" value="1"/>
</dbReference>
<evidence type="ECO:0000256" key="15">
    <source>
        <dbReference type="ARBA" id="ARBA00044559"/>
    </source>
</evidence>